<evidence type="ECO:0000256" key="1">
    <source>
        <dbReference type="ARBA" id="ARBA00022723"/>
    </source>
</evidence>
<feature type="compositionally biased region" description="Polar residues" evidence="7">
    <location>
        <begin position="96"/>
        <end position="135"/>
    </location>
</feature>
<dbReference type="PROSITE" id="PS50048">
    <property type="entry name" value="ZN2_CY6_FUNGAL_2"/>
    <property type="match status" value="1"/>
</dbReference>
<dbReference type="PANTHER" id="PTHR47171">
    <property type="entry name" value="FARA-RELATED"/>
    <property type="match status" value="1"/>
</dbReference>
<evidence type="ECO:0000256" key="5">
    <source>
        <dbReference type="ARBA" id="ARBA00023163"/>
    </source>
</evidence>
<keyword evidence="3" id="KW-0805">Transcription regulation</keyword>
<dbReference type="OrthoDB" id="5121955at2759"/>
<accession>A0A1V6U1Z4</accession>
<dbReference type="GO" id="GO:0008270">
    <property type="term" value="F:zinc ion binding"/>
    <property type="evidence" value="ECO:0007669"/>
    <property type="project" value="InterPro"/>
</dbReference>
<dbReference type="SMART" id="SM00066">
    <property type="entry name" value="GAL4"/>
    <property type="match status" value="1"/>
</dbReference>
<comment type="caution">
    <text evidence="9">The sequence shown here is derived from an EMBL/GenBank/DDBJ whole genome shotgun (WGS) entry which is preliminary data.</text>
</comment>
<organism evidence="9 10">
    <name type="scientific">Penicillium steckii</name>
    <dbReference type="NCBI Taxonomy" id="303698"/>
    <lineage>
        <taxon>Eukaryota</taxon>
        <taxon>Fungi</taxon>
        <taxon>Dikarya</taxon>
        <taxon>Ascomycota</taxon>
        <taxon>Pezizomycotina</taxon>
        <taxon>Eurotiomycetes</taxon>
        <taxon>Eurotiomycetidae</taxon>
        <taxon>Eurotiales</taxon>
        <taxon>Aspergillaceae</taxon>
        <taxon>Penicillium</taxon>
    </lineage>
</organism>
<dbReference type="Pfam" id="PF04082">
    <property type="entry name" value="Fungal_trans"/>
    <property type="match status" value="1"/>
</dbReference>
<evidence type="ECO:0000256" key="6">
    <source>
        <dbReference type="ARBA" id="ARBA00023242"/>
    </source>
</evidence>
<evidence type="ECO:0000256" key="3">
    <source>
        <dbReference type="ARBA" id="ARBA00023015"/>
    </source>
</evidence>
<dbReference type="Proteomes" id="UP000191285">
    <property type="component" value="Unassembled WGS sequence"/>
</dbReference>
<reference evidence="10" key="1">
    <citation type="journal article" date="2017" name="Nat. Microbiol.">
        <title>Global analysis of biosynthetic gene clusters reveals vast potential of secondary metabolite production in Penicillium species.</title>
        <authorList>
            <person name="Nielsen J.C."/>
            <person name="Grijseels S."/>
            <person name="Prigent S."/>
            <person name="Ji B."/>
            <person name="Dainat J."/>
            <person name="Nielsen K.F."/>
            <person name="Frisvad J.C."/>
            <person name="Workman M."/>
            <person name="Nielsen J."/>
        </authorList>
    </citation>
    <scope>NUCLEOTIDE SEQUENCE [LARGE SCALE GENOMIC DNA]</scope>
    <source>
        <strain evidence="10">IBT 24891</strain>
    </source>
</reference>
<keyword evidence="10" id="KW-1185">Reference proteome</keyword>
<dbReference type="PANTHER" id="PTHR47171:SF1">
    <property type="entry name" value="ZN(II)2CYS6 TRANSCRIPTION FACTOR (EUROFUNG)"/>
    <property type="match status" value="1"/>
</dbReference>
<evidence type="ECO:0000256" key="7">
    <source>
        <dbReference type="SAM" id="MobiDB-lite"/>
    </source>
</evidence>
<dbReference type="GO" id="GO:0006351">
    <property type="term" value="P:DNA-templated transcription"/>
    <property type="evidence" value="ECO:0007669"/>
    <property type="project" value="InterPro"/>
</dbReference>
<dbReference type="STRING" id="303698.A0A1V6U1Z4"/>
<evidence type="ECO:0000313" key="9">
    <source>
        <dbReference type="EMBL" id="OQE32240.1"/>
    </source>
</evidence>
<dbReference type="InterPro" id="IPR001138">
    <property type="entry name" value="Zn2Cys6_DnaBD"/>
</dbReference>
<feature type="domain" description="Zn(2)-C6 fungal-type" evidence="8">
    <location>
        <begin position="22"/>
        <end position="53"/>
    </location>
</feature>
<dbReference type="AlphaFoldDB" id="A0A1V6U1Z4"/>
<evidence type="ECO:0000313" key="10">
    <source>
        <dbReference type="Proteomes" id="UP000191285"/>
    </source>
</evidence>
<dbReference type="InterPro" id="IPR007219">
    <property type="entry name" value="XnlR_reg_dom"/>
</dbReference>
<evidence type="ECO:0000256" key="4">
    <source>
        <dbReference type="ARBA" id="ARBA00023125"/>
    </source>
</evidence>
<keyword evidence="5" id="KW-0804">Transcription</keyword>
<dbReference type="EMBL" id="MLKD01000001">
    <property type="protein sequence ID" value="OQE32240.1"/>
    <property type="molecule type" value="Genomic_DNA"/>
</dbReference>
<proteinExistence type="predicted"/>
<keyword evidence="2" id="KW-0862">Zinc</keyword>
<dbReference type="Pfam" id="PF00172">
    <property type="entry name" value="Zn_clus"/>
    <property type="match status" value="1"/>
</dbReference>
<keyword evidence="1" id="KW-0479">Metal-binding</keyword>
<dbReference type="GO" id="GO:0000981">
    <property type="term" value="F:DNA-binding transcription factor activity, RNA polymerase II-specific"/>
    <property type="evidence" value="ECO:0007669"/>
    <property type="project" value="InterPro"/>
</dbReference>
<evidence type="ECO:0000256" key="2">
    <source>
        <dbReference type="ARBA" id="ARBA00022833"/>
    </source>
</evidence>
<gene>
    <name evidence="9" type="ORF">PENSTE_c001G09128</name>
</gene>
<keyword evidence="6" id="KW-0539">Nucleus</keyword>
<dbReference type="CDD" id="cd12148">
    <property type="entry name" value="fungal_TF_MHR"/>
    <property type="match status" value="1"/>
</dbReference>
<dbReference type="InterPro" id="IPR052073">
    <property type="entry name" value="Amide_Lactam_Regulators"/>
</dbReference>
<evidence type="ECO:0000259" key="8">
    <source>
        <dbReference type="PROSITE" id="PS50048"/>
    </source>
</evidence>
<dbReference type="SUPFAM" id="SSF57701">
    <property type="entry name" value="Zn2/Cys6 DNA-binding domain"/>
    <property type="match status" value="1"/>
</dbReference>
<feature type="region of interest" description="Disordered" evidence="7">
    <location>
        <begin position="62"/>
        <end position="135"/>
    </location>
</feature>
<keyword evidence="4" id="KW-0238">DNA-binding</keyword>
<protein>
    <recommendedName>
        <fullName evidence="8">Zn(2)-C6 fungal-type domain-containing protein</fullName>
    </recommendedName>
</protein>
<dbReference type="InterPro" id="IPR036864">
    <property type="entry name" value="Zn2-C6_fun-type_DNA-bd_sf"/>
</dbReference>
<dbReference type="GO" id="GO:0003677">
    <property type="term" value="F:DNA binding"/>
    <property type="evidence" value="ECO:0007669"/>
    <property type="project" value="UniProtKB-KW"/>
</dbReference>
<dbReference type="Gene3D" id="4.10.240.10">
    <property type="entry name" value="Zn(2)-C6 fungal-type DNA-binding domain"/>
    <property type="match status" value="1"/>
</dbReference>
<sequence>MESLQSPVTNDTPTPLRRTRVACKACNARRVKCDAGDGQPCWHCRMRQIKCELIDSRRGKYVRKARNTNKNSSGPRQNLRDSETSSPRNSHRDSSAETVSARASSQLHDGVQQSSTQNQINQAETQQNQGVSAQQIEGSHIRTNLPDSYTDDSSTLHYVIELSHRPEGGSTEPLTVHHPIPASIAVRPGTESNQLETPVSLQEALTLPASDILRRLIYTFFDKIHPAYPVFDRERFTHLYSTGQASPMVLQTICLLGFTIGSDELVLAAGFTDRATARKTHFLRAKALYDADYESDRMNLAAVMLLFGFWWAGPDDQKDTCHWLGTIIDEFPDEVIQKAIVTRDRHVSGAFGRPCRIRDEDCDIEALTEEDFHFDTAFDQSLIPVQKDYHIFYVLEMIKLASILGDILIGEFSPRRPALEKFEAQNLTQRLDEWEMGLPEILHIKTHEDYTNGSFWGCMLQISLQNSIILLFRPKSVKEGLPAEAERDSRTRAAADHITRLAEDLLATGMIHSGLIHMVPALFSALSIHTLVICRKESIHRQLAENKSRQCMLALSVIAKSWPVRIWISKAFVNLMKRLTGQGSNLNGPIVNVSSSIWSPSNETAPSTPGQMGVRLQPITSQLPPNNITPASHCTCNIGSDPTNLHSPGCLWRAPDQFIHDSLWAGYLDNALDIDLFLHDGAGFTQYMSFESANIGGPSTLGDM</sequence>
<name>A0A1V6U1Z4_9EURO</name>